<proteinExistence type="predicted"/>
<comment type="caution">
    <text evidence="2">The sequence shown here is derived from an EMBL/GenBank/DDBJ whole genome shotgun (WGS) entry which is preliminary data.</text>
</comment>
<reference evidence="2 3" key="1">
    <citation type="journal article" date="2018" name="Nat. Biotechnol.">
        <title>A standardized bacterial taxonomy based on genome phylogeny substantially revises the tree of life.</title>
        <authorList>
            <person name="Parks D.H."/>
            <person name="Chuvochina M."/>
            <person name="Waite D.W."/>
            <person name="Rinke C."/>
            <person name="Skarshewski A."/>
            <person name="Chaumeil P.A."/>
            <person name="Hugenholtz P."/>
        </authorList>
    </citation>
    <scope>NUCLEOTIDE SEQUENCE [LARGE SCALE GENOMIC DNA]</scope>
    <source>
        <strain evidence="2">UBA8733</strain>
    </source>
</reference>
<dbReference type="EMBL" id="DMAN01000407">
    <property type="protein sequence ID" value="HAE29071.1"/>
    <property type="molecule type" value="Genomic_DNA"/>
</dbReference>
<feature type="non-terminal residue" evidence="2">
    <location>
        <position position="1"/>
    </location>
</feature>
<dbReference type="SUPFAM" id="SSF47616">
    <property type="entry name" value="GST C-terminal domain-like"/>
    <property type="match status" value="1"/>
</dbReference>
<dbReference type="InterPro" id="IPR004046">
    <property type="entry name" value="GST_C"/>
</dbReference>
<organism evidence="2 3">
    <name type="scientific">Hyphomonas adhaerens</name>
    <dbReference type="NCBI Taxonomy" id="81029"/>
    <lineage>
        <taxon>Bacteria</taxon>
        <taxon>Pseudomonadati</taxon>
        <taxon>Pseudomonadota</taxon>
        <taxon>Alphaproteobacteria</taxon>
        <taxon>Hyphomonadales</taxon>
        <taxon>Hyphomonadaceae</taxon>
        <taxon>Hyphomonas</taxon>
    </lineage>
</organism>
<gene>
    <name evidence="2" type="ORF">DCG58_18070</name>
</gene>
<dbReference type="Proteomes" id="UP000259610">
    <property type="component" value="Unassembled WGS sequence"/>
</dbReference>
<evidence type="ECO:0000259" key="1">
    <source>
        <dbReference type="PROSITE" id="PS50405"/>
    </source>
</evidence>
<feature type="domain" description="GST C-terminal" evidence="1">
    <location>
        <begin position="1"/>
        <end position="82"/>
    </location>
</feature>
<dbReference type="GO" id="GO:0016740">
    <property type="term" value="F:transferase activity"/>
    <property type="evidence" value="ECO:0007669"/>
    <property type="project" value="UniProtKB-KW"/>
</dbReference>
<accession>A0A3B9H300</accession>
<evidence type="ECO:0000313" key="2">
    <source>
        <dbReference type="EMBL" id="HAE29071.1"/>
    </source>
</evidence>
<dbReference type="Gene3D" id="1.20.1050.10">
    <property type="match status" value="1"/>
</dbReference>
<dbReference type="PROSITE" id="PS50405">
    <property type="entry name" value="GST_CTER"/>
    <property type="match status" value="1"/>
</dbReference>
<dbReference type="Pfam" id="PF14497">
    <property type="entry name" value="GST_C_3"/>
    <property type="match status" value="1"/>
</dbReference>
<keyword evidence="2" id="KW-0808">Transferase</keyword>
<evidence type="ECO:0000313" key="3">
    <source>
        <dbReference type="Proteomes" id="UP000259610"/>
    </source>
</evidence>
<dbReference type="InterPro" id="IPR036282">
    <property type="entry name" value="Glutathione-S-Trfase_C_sf"/>
</dbReference>
<protein>
    <submittedName>
        <fullName evidence="2">Glutathione S-transferase family protein</fullName>
    </submittedName>
</protein>
<dbReference type="AlphaFoldDB" id="A0A3B9H300"/>
<sequence length="87" mass="9800">TLRGRLTFLNALVETHGFIAGRDLTLADLAAAAHLSACDYFGDIQWEAVPDLRTWYARIKSRPSFRPLLADRLDAVRPSPHYADLDF</sequence>
<dbReference type="InterPro" id="IPR010987">
    <property type="entry name" value="Glutathione-S-Trfase_C-like"/>
</dbReference>
<name>A0A3B9H300_9PROT</name>